<dbReference type="VEuPathDB" id="FungiDB:FMAN_03529"/>
<proteinExistence type="predicted"/>
<feature type="compositionally biased region" description="Polar residues" evidence="1">
    <location>
        <begin position="116"/>
        <end position="128"/>
    </location>
</feature>
<organism evidence="2 3">
    <name type="scientific">Fusarium mangiferae</name>
    <name type="common">Mango malformation disease fungus</name>
    <dbReference type="NCBI Taxonomy" id="192010"/>
    <lineage>
        <taxon>Eukaryota</taxon>
        <taxon>Fungi</taxon>
        <taxon>Dikarya</taxon>
        <taxon>Ascomycota</taxon>
        <taxon>Pezizomycotina</taxon>
        <taxon>Sordariomycetes</taxon>
        <taxon>Hypocreomycetidae</taxon>
        <taxon>Hypocreales</taxon>
        <taxon>Nectriaceae</taxon>
        <taxon>Fusarium</taxon>
        <taxon>Fusarium fujikuroi species complex</taxon>
    </lineage>
</organism>
<reference evidence="3" key="1">
    <citation type="journal article" date="2016" name="Genome Biol. Evol.">
        <title>Comparative 'omics' of the Fusarium fujikuroi species complex highlights differences in genetic potential and metabolite synthesis.</title>
        <authorList>
            <person name="Niehaus E.-M."/>
            <person name="Muensterkoetter M."/>
            <person name="Proctor R.H."/>
            <person name="Brown D.W."/>
            <person name="Sharon A."/>
            <person name="Idan Y."/>
            <person name="Oren-Young L."/>
            <person name="Sieber C.M."/>
            <person name="Novak O."/>
            <person name="Pencik A."/>
            <person name="Tarkowska D."/>
            <person name="Hromadova K."/>
            <person name="Freeman S."/>
            <person name="Maymon M."/>
            <person name="Elazar M."/>
            <person name="Youssef S.A."/>
            <person name="El-Shabrawy E.S.M."/>
            <person name="Shalaby A.B.A."/>
            <person name="Houterman P."/>
            <person name="Brock N.L."/>
            <person name="Burkhardt I."/>
            <person name="Tsavkelova E.A."/>
            <person name="Dickschat J.S."/>
            <person name="Galuszka P."/>
            <person name="Gueldener U."/>
            <person name="Tudzynski B."/>
        </authorList>
    </citation>
    <scope>NUCLEOTIDE SEQUENCE [LARGE SCALE GENOMIC DNA]</scope>
    <source>
        <strain evidence="3">MRC7560</strain>
    </source>
</reference>
<protein>
    <submittedName>
        <fullName evidence="2">Uncharacterized protein</fullName>
    </submittedName>
</protein>
<gene>
    <name evidence="2" type="ORF">FMAN_03529</name>
</gene>
<evidence type="ECO:0000313" key="2">
    <source>
        <dbReference type="EMBL" id="CVK94416.1"/>
    </source>
</evidence>
<comment type="caution">
    <text evidence="2">The sequence shown here is derived from an EMBL/GenBank/DDBJ whole genome shotgun (WGS) entry which is preliminary data.</text>
</comment>
<dbReference type="GeneID" id="65082800"/>
<accession>A0A1L7TI01</accession>
<dbReference type="AlphaFoldDB" id="A0A1L7TI01"/>
<evidence type="ECO:0000313" key="3">
    <source>
        <dbReference type="Proteomes" id="UP000184255"/>
    </source>
</evidence>
<feature type="region of interest" description="Disordered" evidence="1">
    <location>
        <begin position="76"/>
        <end position="139"/>
    </location>
</feature>
<dbReference type="RefSeq" id="XP_041682830.1">
    <property type="nucleotide sequence ID" value="XM_041832358.1"/>
</dbReference>
<dbReference type="EMBL" id="FCQH01000006">
    <property type="protein sequence ID" value="CVK94416.1"/>
    <property type="molecule type" value="Genomic_DNA"/>
</dbReference>
<keyword evidence="3" id="KW-1185">Reference proteome</keyword>
<feature type="compositionally biased region" description="Polar residues" evidence="1">
    <location>
        <begin position="95"/>
        <end position="106"/>
    </location>
</feature>
<name>A0A1L7TI01_FUSMA</name>
<sequence>MHGRCSLSSSFVSQYCSIVNTGSHLASLNDAEPQRLHDVNKDLWQRTFLSVMGSEHDKSSTLNITFGLHGNSLPILNPGSLPQPQHAHAFPSPNTPNHYNSASPQPAITGPELKSEPNQDATPTQVQSPRRCGSRPFSCPDCRTYATNRRYNLKRHRETRHRKMRHSH</sequence>
<dbReference type="Proteomes" id="UP000184255">
    <property type="component" value="Unassembled WGS sequence"/>
</dbReference>
<evidence type="ECO:0000256" key="1">
    <source>
        <dbReference type="SAM" id="MobiDB-lite"/>
    </source>
</evidence>